<reference evidence="2" key="1">
    <citation type="submission" date="2021-01" db="EMBL/GenBank/DDBJ databases">
        <title>Whole genome shotgun sequence of Actinocatenispora rupis NBRC 107355.</title>
        <authorList>
            <person name="Komaki H."/>
            <person name="Tamura T."/>
        </authorList>
    </citation>
    <scope>NUCLEOTIDE SEQUENCE</scope>
    <source>
        <strain evidence="2">NBRC 107355</strain>
    </source>
</reference>
<keyword evidence="1" id="KW-0472">Membrane</keyword>
<proteinExistence type="predicted"/>
<accession>A0A8J3J8X6</accession>
<dbReference type="EMBL" id="BOMB01000029">
    <property type="protein sequence ID" value="GID14072.1"/>
    <property type="molecule type" value="Genomic_DNA"/>
</dbReference>
<sequence>MSLALFGLGLLITAVALAYKNWRAALAVVVGLLLGVVIAGSDGGLAHAAHSVVDGLRSTLNGIANYFFGG</sequence>
<evidence type="ECO:0000313" key="2">
    <source>
        <dbReference type="EMBL" id="GID14072.1"/>
    </source>
</evidence>
<keyword evidence="1" id="KW-0812">Transmembrane</keyword>
<comment type="caution">
    <text evidence="2">The sequence shown here is derived from an EMBL/GenBank/DDBJ whole genome shotgun (WGS) entry which is preliminary data.</text>
</comment>
<feature type="transmembrane region" description="Helical" evidence="1">
    <location>
        <begin position="28"/>
        <end position="49"/>
    </location>
</feature>
<dbReference type="RefSeq" id="WP_203661697.1">
    <property type="nucleotide sequence ID" value="NZ_BAAAZM010000001.1"/>
</dbReference>
<protein>
    <submittedName>
        <fullName evidence="2">Uncharacterized protein</fullName>
    </submittedName>
</protein>
<organism evidence="2 3">
    <name type="scientific">Actinocatenispora rupis</name>
    <dbReference type="NCBI Taxonomy" id="519421"/>
    <lineage>
        <taxon>Bacteria</taxon>
        <taxon>Bacillati</taxon>
        <taxon>Actinomycetota</taxon>
        <taxon>Actinomycetes</taxon>
        <taxon>Micromonosporales</taxon>
        <taxon>Micromonosporaceae</taxon>
        <taxon>Actinocatenispora</taxon>
    </lineage>
</organism>
<evidence type="ECO:0000256" key="1">
    <source>
        <dbReference type="SAM" id="Phobius"/>
    </source>
</evidence>
<gene>
    <name evidence="2" type="ORF">Aru02nite_49610</name>
</gene>
<name>A0A8J3J8X6_9ACTN</name>
<dbReference type="Proteomes" id="UP000612808">
    <property type="component" value="Unassembled WGS sequence"/>
</dbReference>
<evidence type="ECO:0000313" key="3">
    <source>
        <dbReference type="Proteomes" id="UP000612808"/>
    </source>
</evidence>
<keyword evidence="3" id="KW-1185">Reference proteome</keyword>
<keyword evidence="1" id="KW-1133">Transmembrane helix</keyword>
<dbReference type="AlphaFoldDB" id="A0A8J3J8X6"/>